<dbReference type="Proteomes" id="UP000629619">
    <property type="component" value="Unassembled WGS sequence"/>
</dbReference>
<evidence type="ECO:0000313" key="4">
    <source>
        <dbReference type="EMBL" id="GIF04166.1"/>
    </source>
</evidence>
<comment type="caution">
    <text evidence="4">The sequence shown here is derived from an EMBL/GenBank/DDBJ whole genome shotgun (WGS) entry which is preliminary data.</text>
</comment>
<evidence type="ECO:0000259" key="3">
    <source>
        <dbReference type="Pfam" id="PF00754"/>
    </source>
</evidence>
<dbReference type="RefSeq" id="WP_203677860.1">
    <property type="nucleotide sequence ID" value="NZ_BOMW01000016.1"/>
</dbReference>
<feature type="region of interest" description="Disordered" evidence="1">
    <location>
        <begin position="101"/>
        <end position="121"/>
    </location>
</feature>
<sequence>MPRRITGVLTVAVVAAVSGWMTLPPTAALAATSNDPTCKTPVNGSPVTGTGPSATGYVLNVGTGGELGTVYETRDGSQAAFPKVSARDGATGRTVVTTFARGRDEGDDRTPPGQVTSTDGGVTFPAASYTEDPAVPTTQLRDGTLLGIDFIPTSLTTTTATFGVHRSTDGGATWTTTPAVIGLSPNLDGGIRTHGAPLQLGDGTVLISYYTIFGASHQAPGRYQQHTSYVAASTDGGLSFSTRGRIAYDSTGSNGYPEAAIAALPSGKLLSVVRHQVWNGSNFNNLDTPRWTTSSDNGATWAPLQDLAVSFPYGYDQFDDAKPKLLGVYPQLLLMPNGVMVLSSGRPDNWVAISTNGQGTGWVGQLTYRNCPTTGYRSHGSTGNTAVAGVESNRLLQVGDNCDITWSCPAGDSGYTIDAGHRIWRRFIDVLTPDVGKIDLATKYRLGQVQVTTDMTTRPEAAFDGSTDHLSSAVREDGGAGTYTLQLDREYQLTRLGLSLRNGAPESARIYASTDGVNWGNPILDAANRTHLALEYFPLSSVRARYLKVVADGPYLNELELYSTVNSFENDPVNNRPRGFTELAQTWVTRSGVNGSSRALRLNDTSTELIAKAVWPVSTAATTRSLEFRVNPVTLPNAFLFDVQGRNSGGTAVDAYHLLVRPDGGLSRHDASGWTSITGAGLVPVGKWSTIRVQATLTSATISVNGVVVASGVQPSSAGVTGLLGYAFASSGTPSVGDNIVVDDILLGS</sequence>
<dbReference type="EMBL" id="BOMW01000016">
    <property type="protein sequence ID" value="GIF04166.1"/>
    <property type="molecule type" value="Genomic_DNA"/>
</dbReference>
<proteinExistence type="predicted"/>
<dbReference type="InterPro" id="IPR000421">
    <property type="entry name" value="FA58C"/>
</dbReference>
<dbReference type="Gene3D" id="2.60.120.260">
    <property type="entry name" value="Galactose-binding domain-like"/>
    <property type="match status" value="1"/>
</dbReference>
<keyword evidence="2" id="KW-0732">Signal</keyword>
<evidence type="ECO:0000313" key="5">
    <source>
        <dbReference type="Proteomes" id="UP000629619"/>
    </source>
</evidence>
<dbReference type="Gene3D" id="2.60.120.560">
    <property type="entry name" value="Exo-inulinase, domain 1"/>
    <property type="match status" value="1"/>
</dbReference>
<keyword evidence="5" id="KW-1185">Reference proteome</keyword>
<evidence type="ECO:0000256" key="1">
    <source>
        <dbReference type="SAM" id="MobiDB-lite"/>
    </source>
</evidence>
<gene>
    <name evidence="4" type="ORF">Asi03nite_17040</name>
</gene>
<accession>A0A919N4D2</accession>
<name>A0A919N4D2_9ACTN</name>
<reference evidence="4" key="1">
    <citation type="submission" date="2021-01" db="EMBL/GenBank/DDBJ databases">
        <title>Whole genome shotgun sequence of Actinoplanes siamensis NBRC 109076.</title>
        <authorList>
            <person name="Komaki H."/>
            <person name="Tamura T."/>
        </authorList>
    </citation>
    <scope>NUCLEOTIDE SEQUENCE</scope>
    <source>
        <strain evidence="4">NBRC 109076</strain>
    </source>
</reference>
<dbReference type="SUPFAM" id="SSF50939">
    <property type="entry name" value="Sialidases"/>
    <property type="match status" value="1"/>
</dbReference>
<feature type="domain" description="F5/8 type C" evidence="3">
    <location>
        <begin position="455"/>
        <end position="553"/>
    </location>
</feature>
<evidence type="ECO:0000256" key="2">
    <source>
        <dbReference type="SAM" id="SignalP"/>
    </source>
</evidence>
<feature type="compositionally biased region" description="Basic and acidic residues" evidence="1">
    <location>
        <begin position="101"/>
        <end position="110"/>
    </location>
</feature>
<protein>
    <recommendedName>
        <fullName evidence="3">F5/8 type C domain-containing protein</fullName>
    </recommendedName>
</protein>
<dbReference type="SUPFAM" id="SSF49785">
    <property type="entry name" value="Galactose-binding domain-like"/>
    <property type="match status" value="1"/>
</dbReference>
<dbReference type="InterPro" id="IPR008979">
    <property type="entry name" value="Galactose-bd-like_sf"/>
</dbReference>
<dbReference type="Gene3D" id="2.120.10.10">
    <property type="match status" value="1"/>
</dbReference>
<dbReference type="AlphaFoldDB" id="A0A919N4D2"/>
<organism evidence="4 5">
    <name type="scientific">Actinoplanes siamensis</name>
    <dbReference type="NCBI Taxonomy" id="1223317"/>
    <lineage>
        <taxon>Bacteria</taxon>
        <taxon>Bacillati</taxon>
        <taxon>Actinomycetota</taxon>
        <taxon>Actinomycetes</taxon>
        <taxon>Micromonosporales</taxon>
        <taxon>Micromonosporaceae</taxon>
        <taxon>Actinoplanes</taxon>
    </lineage>
</organism>
<dbReference type="Pfam" id="PF00754">
    <property type="entry name" value="F5_F8_type_C"/>
    <property type="match status" value="1"/>
</dbReference>
<dbReference type="CDD" id="cd15482">
    <property type="entry name" value="Sialidase_non-viral"/>
    <property type="match status" value="1"/>
</dbReference>
<feature type="signal peptide" evidence="2">
    <location>
        <begin position="1"/>
        <end position="30"/>
    </location>
</feature>
<dbReference type="InterPro" id="IPR036278">
    <property type="entry name" value="Sialidase_sf"/>
</dbReference>
<feature type="chain" id="PRO_5036918488" description="F5/8 type C domain-containing protein" evidence="2">
    <location>
        <begin position="31"/>
        <end position="749"/>
    </location>
</feature>